<evidence type="ECO:0000256" key="5">
    <source>
        <dbReference type="RuleBase" id="RU004413"/>
    </source>
</evidence>
<dbReference type="AlphaFoldDB" id="A0A2M6YQW9"/>
<evidence type="ECO:0000313" key="7">
    <source>
        <dbReference type="EMBL" id="PIU34226.1"/>
    </source>
</evidence>
<dbReference type="CDD" id="cd01433">
    <property type="entry name" value="Ribosomal_L16_L10e"/>
    <property type="match status" value="1"/>
</dbReference>
<keyword evidence="2 6" id="KW-0820">tRNA-binding</keyword>
<keyword evidence="3 5" id="KW-0689">Ribosomal protein</keyword>
<dbReference type="GO" id="GO:0000049">
    <property type="term" value="F:tRNA binding"/>
    <property type="evidence" value="ECO:0007669"/>
    <property type="project" value="UniProtKB-KW"/>
</dbReference>
<sequence>MLAPKKQKYRKTFRGKNRGTAVRGSQISFGEYGLKAYTRGLVSAAQIEAARKAIAHFTKREGKVWVRIFPDKPITAKSEGRMGAGKGDVKGFVAVVTPGKVLFELAGVASQVAREAFQRAASKLSVKTKFCSEN</sequence>
<evidence type="ECO:0000256" key="6">
    <source>
        <dbReference type="RuleBase" id="RU004414"/>
    </source>
</evidence>
<comment type="function">
    <text evidence="6">Binds 23S rRNA and is also seen to make contacts with the A and possibly P site tRNAs.</text>
</comment>
<dbReference type="InterPro" id="IPR020798">
    <property type="entry name" value="Ribosomal_uL16_CS"/>
</dbReference>
<keyword evidence="4 5" id="KW-0687">Ribonucleoprotein</keyword>
<keyword evidence="6" id="KW-0694">RNA-binding</keyword>
<dbReference type="GO" id="GO:0006412">
    <property type="term" value="P:translation"/>
    <property type="evidence" value="ECO:0007669"/>
    <property type="project" value="InterPro"/>
</dbReference>
<proteinExistence type="inferred from homology"/>
<dbReference type="GO" id="GO:0022625">
    <property type="term" value="C:cytosolic large ribosomal subunit"/>
    <property type="evidence" value="ECO:0007669"/>
    <property type="project" value="TreeGrafter"/>
</dbReference>
<comment type="subunit">
    <text evidence="6">Part of the 50S ribosomal subunit.</text>
</comment>
<dbReference type="PANTHER" id="PTHR12220:SF13">
    <property type="entry name" value="LARGE RIBOSOMAL SUBUNIT PROTEIN UL16M"/>
    <property type="match status" value="1"/>
</dbReference>
<dbReference type="FunFam" id="3.90.1170.10:FF:000001">
    <property type="entry name" value="50S ribosomal protein L16"/>
    <property type="match status" value="1"/>
</dbReference>
<dbReference type="GO" id="GO:0003735">
    <property type="term" value="F:structural constituent of ribosome"/>
    <property type="evidence" value="ECO:0007669"/>
    <property type="project" value="InterPro"/>
</dbReference>
<evidence type="ECO:0000256" key="1">
    <source>
        <dbReference type="ARBA" id="ARBA00008931"/>
    </source>
</evidence>
<dbReference type="InterPro" id="IPR036920">
    <property type="entry name" value="Ribosomal_uL16_sf"/>
</dbReference>
<comment type="similarity">
    <text evidence="1 5">Belongs to the universal ribosomal protein uL16 family.</text>
</comment>
<evidence type="ECO:0000256" key="2">
    <source>
        <dbReference type="ARBA" id="ARBA00022555"/>
    </source>
</evidence>
<gene>
    <name evidence="7" type="ORF">COT03_02425</name>
</gene>
<keyword evidence="6" id="KW-0699">rRNA-binding</keyword>
<name>A0A2M6YQW9_9BACT</name>
<dbReference type="SUPFAM" id="SSF54686">
    <property type="entry name" value="Ribosomal protein L16p/L10e"/>
    <property type="match status" value="1"/>
</dbReference>
<dbReference type="NCBIfam" id="TIGR01164">
    <property type="entry name" value="rplP_bact"/>
    <property type="match status" value="1"/>
</dbReference>
<dbReference type="PRINTS" id="PR00060">
    <property type="entry name" value="RIBOSOMALL16"/>
</dbReference>
<dbReference type="Gene3D" id="3.90.1170.10">
    <property type="entry name" value="Ribosomal protein L10e/L16"/>
    <property type="match status" value="1"/>
</dbReference>
<evidence type="ECO:0000313" key="8">
    <source>
        <dbReference type="Proteomes" id="UP000229502"/>
    </source>
</evidence>
<dbReference type="EMBL" id="PEWZ01000115">
    <property type="protein sequence ID" value="PIU34226.1"/>
    <property type="molecule type" value="Genomic_DNA"/>
</dbReference>
<dbReference type="PANTHER" id="PTHR12220">
    <property type="entry name" value="50S/60S RIBOSOMAL PROTEIN L16"/>
    <property type="match status" value="1"/>
</dbReference>
<dbReference type="Pfam" id="PF00252">
    <property type="entry name" value="Ribosomal_L16"/>
    <property type="match status" value="1"/>
</dbReference>
<reference evidence="8" key="1">
    <citation type="submission" date="2017-09" db="EMBL/GenBank/DDBJ databases">
        <title>Depth-based differentiation of microbial function through sediment-hosted aquifers and enrichment of novel symbionts in the deep terrestrial subsurface.</title>
        <authorList>
            <person name="Probst A.J."/>
            <person name="Ladd B."/>
            <person name="Jarett J.K."/>
            <person name="Geller-Mcgrath D.E."/>
            <person name="Sieber C.M.K."/>
            <person name="Emerson J.B."/>
            <person name="Anantharaman K."/>
            <person name="Thomas B.C."/>
            <person name="Malmstrom R."/>
            <person name="Stieglmeier M."/>
            <person name="Klingl A."/>
            <person name="Woyke T."/>
            <person name="Ryan C.M."/>
            <person name="Banfield J.F."/>
        </authorList>
    </citation>
    <scope>NUCLEOTIDE SEQUENCE [LARGE SCALE GENOMIC DNA]</scope>
</reference>
<dbReference type="PROSITE" id="PS00586">
    <property type="entry name" value="RIBOSOMAL_L16_1"/>
    <property type="match status" value="1"/>
</dbReference>
<organism evidence="7 8">
    <name type="scientific">Candidatus Shapirobacteria bacterium CG07_land_8_20_14_0_80_39_18</name>
    <dbReference type="NCBI Taxonomy" id="1974882"/>
    <lineage>
        <taxon>Bacteria</taxon>
        <taxon>Candidatus Shapironibacteriota</taxon>
    </lineage>
</organism>
<dbReference type="Proteomes" id="UP000229502">
    <property type="component" value="Unassembled WGS sequence"/>
</dbReference>
<dbReference type="PROSITE" id="PS00701">
    <property type="entry name" value="RIBOSOMAL_L16_2"/>
    <property type="match status" value="1"/>
</dbReference>
<evidence type="ECO:0000256" key="3">
    <source>
        <dbReference type="ARBA" id="ARBA00022980"/>
    </source>
</evidence>
<evidence type="ECO:0000256" key="4">
    <source>
        <dbReference type="ARBA" id="ARBA00023274"/>
    </source>
</evidence>
<accession>A0A2M6YQW9</accession>
<comment type="caution">
    <text evidence="7">The sequence shown here is derived from an EMBL/GenBank/DDBJ whole genome shotgun (WGS) entry which is preliminary data.</text>
</comment>
<dbReference type="InterPro" id="IPR016180">
    <property type="entry name" value="Ribosomal_uL16_dom"/>
</dbReference>
<dbReference type="InterPro" id="IPR000114">
    <property type="entry name" value="Ribosomal_uL16_bact-type"/>
</dbReference>
<dbReference type="GO" id="GO:0019843">
    <property type="term" value="F:rRNA binding"/>
    <property type="evidence" value="ECO:0007669"/>
    <property type="project" value="UniProtKB-KW"/>
</dbReference>
<protein>
    <recommendedName>
        <fullName evidence="6">50S ribosomal protein L16</fullName>
    </recommendedName>
</protein>
<dbReference type="InterPro" id="IPR047873">
    <property type="entry name" value="Ribosomal_uL16"/>
</dbReference>